<dbReference type="Pfam" id="PF01790">
    <property type="entry name" value="LGT"/>
    <property type="match status" value="1"/>
</dbReference>
<dbReference type="Gene3D" id="3.40.30.10">
    <property type="entry name" value="Glutaredoxin"/>
    <property type="match status" value="1"/>
</dbReference>
<dbReference type="GO" id="GO:0015036">
    <property type="term" value="F:disulfide oxidoreductase activity"/>
    <property type="evidence" value="ECO:0007669"/>
    <property type="project" value="UniProtKB-ARBA"/>
</dbReference>
<dbReference type="InterPro" id="IPR017937">
    <property type="entry name" value="Thioredoxin_CS"/>
</dbReference>
<dbReference type="InterPro" id="IPR013766">
    <property type="entry name" value="Thioredoxin_domain"/>
</dbReference>
<feature type="transmembrane region" description="Helical" evidence="4">
    <location>
        <begin position="45"/>
        <end position="64"/>
    </location>
</feature>
<evidence type="ECO:0000256" key="4">
    <source>
        <dbReference type="SAM" id="Phobius"/>
    </source>
</evidence>
<dbReference type="GO" id="GO:0017004">
    <property type="term" value="P:cytochrome complex assembly"/>
    <property type="evidence" value="ECO:0007669"/>
    <property type="project" value="UniProtKB-KW"/>
</dbReference>
<evidence type="ECO:0000256" key="1">
    <source>
        <dbReference type="ARBA" id="ARBA00004196"/>
    </source>
</evidence>
<keyword evidence="4" id="KW-1133">Transmembrane helix</keyword>
<dbReference type="PROSITE" id="PS51352">
    <property type="entry name" value="THIOREDOXIN_2"/>
    <property type="match status" value="1"/>
</dbReference>
<dbReference type="InterPro" id="IPR013740">
    <property type="entry name" value="Redoxin"/>
</dbReference>
<evidence type="ECO:0000256" key="2">
    <source>
        <dbReference type="ARBA" id="ARBA00022748"/>
    </source>
</evidence>
<comment type="subcellular location">
    <subcellularLocation>
        <location evidence="1">Cell envelope</location>
    </subcellularLocation>
</comment>
<dbReference type="InterPro" id="IPR001640">
    <property type="entry name" value="Lgt"/>
</dbReference>
<keyword evidence="4" id="KW-0472">Membrane</keyword>
<dbReference type="GO" id="GO:0008961">
    <property type="term" value="F:phosphatidylglycerol-prolipoprotein diacylglyceryl transferase activity"/>
    <property type="evidence" value="ECO:0007669"/>
    <property type="project" value="InterPro"/>
</dbReference>
<proteinExistence type="predicted"/>
<dbReference type="CDD" id="cd02966">
    <property type="entry name" value="TlpA_like_family"/>
    <property type="match status" value="1"/>
</dbReference>
<dbReference type="RefSeq" id="WP_169021520.1">
    <property type="nucleotide sequence ID" value="NZ_JABBMT010000046.1"/>
</dbReference>
<evidence type="ECO:0000256" key="3">
    <source>
        <dbReference type="ARBA" id="ARBA00023284"/>
    </source>
</evidence>
<gene>
    <name evidence="6" type="ORF">HHO47_17870</name>
</gene>
<evidence type="ECO:0000259" key="5">
    <source>
        <dbReference type="PROSITE" id="PS51352"/>
    </source>
</evidence>
<dbReference type="PANTHER" id="PTHR42852">
    <property type="entry name" value="THIOL:DISULFIDE INTERCHANGE PROTEIN DSBE"/>
    <property type="match status" value="1"/>
</dbReference>
<keyword evidence="7" id="KW-1185">Reference proteome</keyword>
<dbReference type="PROSITE" id="PS00194">
    <property type="entry name" value="THIOREDOXIN_1"/>
    <property type="match status" value="1"/>
</dbReference>
<dbReference type="SUPFAM" id="SSF52833">
    <property type="entry name" value="Thioredoxin-like"/>
    <property type="match status" value="1"/>
</dbReference>
<dbReference type="GO" id="GO:0030313">
    <property type="term" value="C:cell envelope"/>
    <property type="evidence" value="ECO:0007669"/>
    <property type="project" value="UniProtKB-SubCell"/>
</dbReference>
<feature type="transmembrane region" description="Helical" evidence="4">
    <location>
        <begin position="113"/>
        <end position="132"/>
    </location>
</feature>
<dbReference type="AlphaFoldDB" id="A0A7Y0HCI2"/>
<feature type="transmembrane region" description="Helical" evidence="4">
    <location>
        <begin position="6"/>
        <end position="33"/>
    </location>
</feature>
<comment type="caution">
    <text evidence="6">The sequence shown here is derived from an EMBL/GenBank/DDBJ whole genome shotgun (WGS) entry which is preliminary data.</text>
</comment>
<dbReference type="PANTHER" id="PTHR42852:SF13">
    <property type="entry name" value="PROTEIN DIPZ"/>
    <property type="match status" value="1"/>
</dbReference>
<dbReference type="EMBL" id="JABBMT010000046">
    <property type="protein sequence ID" value="NMM42620.1"/>
    <property type="molecule type" value="Genomic_DNA"/>
</dbReference>
<keyword evidence="2" id="KW-0201">Cytochrome c-type biogenesis</keyword>
<feature type="transmembrane region" description="Helical" evidence="4">
    <location>
        <begin position="84"/>
        <end position="101"/>
    </location>
</feature>
<protein>
    <submittedName>
        <fullName evidence="6">TlpA family protein disulfide reductase</fullName>
    </submittedName>
</protein>
<sequence>MLSISLGPLVISISQLIIFLGLGIFWGLTYLLTRQHPLQKAILDTVFKAVVVGFLVSRLAFVFTMWDAYQGNWWQLFNISDGGFISYYGWLSGVVVLAFYARGKKAVMKNYAIAGVVGFCSMIIPNFALSIYQAGVQLPQSVVHNIQGQQVNLQNLKGKPVVINFWASWCPPCRKEMPVLQAAQKNNPHITVAFVNQGEDLHTVKAFLNEQQLELNHVFFDQSSNVSRESGAAGLPTTLFYNSQGELVTSHMGELSHASLGYYIQAISDKK</sequence>
<evidence type="ECO:0000313" key="6">
    <source>
        <dbReference type="EMBL" id="NMM42620.1"/>
    </source>
</evidence>
<reference evidence="6" key="1">
    <citation type="submission" date="2020-04" db="EMBL/GenBank/DDBJ databases">
        <title>Genome Sequencing for Pseudoaltermonas arctica.</title>
        <authorList>
            <person name="Elkins N.S."/>
        </authorList>
    </citation>
    <scope>NUCLEOTIDE SEQUENCE [LARGE SCALE GENOMIC DNA]</scope>
    <source>
        <strain evidence="6">NEC-BIFX-2020_0012</strain>
    </source>
</reference>
<dbReference type="GO" id="GO:0005886">
    <property type="term" value="C:plasma membrane"/>
    <property type="evidence" value="ECO:0007669"/>
    <property type="project" value="InterPro"/>
</dbReference>
<organism evidence="6 7">
    <name type="scientific">Pseudoalteromonas arctica</name>
    <dbReference type="NCBI Taxonomy" id="394751"/>
    <lineage>
        <taxon>Bacteria</taxon>
        <taxon>Pseudomonadati</taxon>
        <taxon>Pseudomonadota</taxon>
        <taxon>Gammaproteobacteria</taxon>
        <taxon>Alteromonadales</taxon>
        <taxon>Pseudoalteromonadaceae</taxon>
        <taxon>Pseudoalteromonas</taxon>
    </lineage>
</organism>
<dbReference type="Pfam" id="PF08534">
    <property type="entry name" value="Redoxin"/>
    <property type="match status" value="1"/>
</dbReference>
<keyword evidence="4" id="KW-0812">Transmembrane</keyword>
<dbReference type="InterPro" id="IPR036249">
    <property type="entry name" value="Thioredoxin-like_sf"/>
</dbReference>
<accession>A0A7Y0HCI2</accession>
<dbReference type="Proteomes" id="UP000570493">
    <property type="component" value="Unassembled WGS sequence"/>
</dbReference>
<name>A0A7Y0HCI2_9GAMM</name>
<evidence type="ECO:0000313" key="7">
    <source>
        <dbReference type="Proteomes" id="UP000570493"/>
    </source>
</evidence>
<keyword evidence="3" id="KW-0676">Redox-active center</keyword>
<dbReference type="InterPro" id="IPR050553">
    <property type="entry name" value="Thioredoxin_ResA/DsbE_sf"/>
</dbReference>
<dbReference type="GO" id="GO:0042158">
    <property type="term" value="P:lipoprotein biosynthetic process"/>
    <property type="evidence" value="ECO:0007669"/>
    <property type="project" value="InterPro"/>
</dbReference>
<feature type="domain" description="Thioredoxin" evidence="5">
    <location>
        <begin position="132"/>
        <end position="269"/>
    </location>
</feature>